<dbReference type="Proteomes" id="UP001428341">
    <property type="component" value="Unassembled WGS sequence"/>
</dbReference>
<reference evidence="1 2" key="1">
    <citation type="submission" date="2024-05" db="EMBL/GenBank/DDBJ databases">
        <title>Haplotype-resolved chromosome-level genome assembly of Huyou (Citrus changshanensis).</title>
        <authorList>
            <person name="Miao C."/>
            <person name="Chen W."/>
            <person name="Wu Y."/>
            <person name="Wang L."/>
            <person name="Zhao S."/>
            <person name="Grierson D."/>
            <person name="Xu C."/>
            <person name="Chen K."/>
        </authorList>
    </citation>
    <scope>NUCLEOTIDE SEQUENCE [LARGE SCALE GENOMIC DNA]</scope>
    <source>
        <strain evidence="1">01-14</strain>
        <tissue evidence="1">Leaf</tissue>
    </source>
</reference>
<name>A0AAP0M3N3_9ROSI</name>
<sequence length="77" mass="8784">MELLNSIVLKEDSWGLGMIKMRLFTTPMSQNYYICVAVLAEMGHFGFKDQLGFVGLAMFSKLLEVTQQEMQPCKMLT</sequence>
<evidence type="ECO:0000313" key="2">
    <source>
        <dbReference type="Proteomes" id="UP001428341"/>
    </source>
</evidence>
<keyword evidence="2" id="KW-1185">Reference proteome</keyword>
<protein>
    <submittedName>
        <fullName evidence="1">Uncharacterized protein</fullName>
    </submittedName>
</protein>
<evidence type="ECO:0000313" key="1">
    <source>
        <dbReference type="EMBL" id="KAK9198113.1"/>
    </source>
</evidence>
<accession>A0AAP0M3N3</accession>
<dbReference type="EMBL" id="JBCGBO010000005">
    <property type="protein sequence ID" value="KAK9198113.1"/>
    <property type="molecule type" value="Genomic_DNA"/>
</dbReference>
<gene>
    <name evidence="1" type="ORF">WN944_013296</name>
</gene>
<proteinExistence type="predicted"/>
<comment type="caution">
    <text evidence="1">The sequence shown here is derived from an EMBL/GenBank/DDBJ whole genome shotgun (WGS) entry which is preliminary data.</text>
</comment>
<dbReference type="AlphaFoldDB" id="A0AAP0M3N3"/>
<organism evidence="1 2">
    <name type="scientific">Citrus x changshan-huyou</name>
    <dbReference type="NCBI Taxonomy" id="2935761"/>
    <lineage>
        <taxon>Eukaryota</taxon>
        <taxon>Viridiplantae</taxon>
        <taxon>Streptophyta</taxon>
        <taxon>Embryophyta</taxon>
        <taxon>Tracheophyta</taxon>
        <taxon>Spermatophyta</taxon>
        <taxon>Magnoliopsida</taxon>
        <taxon>eudicotyledons</taxon>
        <taxon>Gunneridae</taxon>
        <taxon>Pentapetalae</taxon>
        <taxon>rosids</taxon>
        <taxon>malvids</taxon>
        <taxon>Sapindales</taxon>
        <taxon>Rutaceae</taxon>
        <taxon>Aurantioideae</taxon>
        <taxon>Citrus</taxon>
    </lineage>
</organism>